<dbReference type="EMBL" id="VSSQ01001363">
    <property type="protein sequence ID" value="MPM07669.1"/>
    <property type="molecule type" value="Genomic_DNA"/>
</dbReference>
<accession>A0A644WV69</accession>
<evidence type="ECO:0000313" key="2">
    <source>
        <dbReference type="EMBL" id="MPM07669.1"/>
    </source>
</evidence>
<feature type="transmembrane region" description="Helical" evidence="1">
    <location>
        <begin position="53"/>
        <end position="74"/>
    </location>
</feature>
<proteinExistence type="predicted"/>
<keyword evidence="1" id="KW-0472">Membrane</keyword>
<evidence type="ECO:0000256" key="1">
    <source>
        <dbReference type="SAM" id="Phobius"/>
    </source>
</evidence>
<protein>
    <submittedName>
        <fullName evidence="2">Uncharacterized protein</fullName>
    </submittedName>
</protein>
<gene>
    <name evidence="2" type="ORF">SDC9_53976</name>
</gene>
<feature type="transmembrane region" description="Helical" evidence="1">
    <location>
        <begin position="21"/>
        <end position="41"/>
    </location>
</feature>
<dbReference type="AlphaFoldDB" id="A0A644WV69"/>
<feature type="transmembrane region" description="Helical" evidence="1">
    <location>
        <begin position="86"/>
        <end position="106"/>
    </location>
</feature>
<feature type="transmembrane region" description="Helical" evidence="1">
    <location>
        <begin position="150"/>
        <end position="171"/>
    </location>
</feature>
<organism evidence="2">
    <name type="scientific">bioreactor metagenome</name>
    <dbReference type="NCBI Taxonomy" id="1076179"/>
    <lineage>
        <taxon>unclassified sequences</taxon>
        <taxon>metagenomes</taxon>
        <taxon>ecological metagenomes</taxon>
    </lineage>
</organism>
<feature type="transmembrane region" description="Helical" evidence="1">
    <location>
        <begin position="178"/>
        <end position="198"/>
    </location>
</feature>
<keyword evidence="1" id="KW-0812">Transmembrane</keyword>
<comment type="caution">
    <text evidence="2">The sequence shown here is derived from an EMBL/GenBank/DDBJ whole genome shotgun (WGS) entry which is preliminary data.</text>
</comment>
<sequence>MKMNLKPAFCCQFPNILKGTAVFYLAIAVISSVIMISSMSISDQSTTTVSFSAYGFAAAVCLFVMGVTSIRSDLRLCLQFGVSRRTAFISELLSAACVSAVLAAAGELMTGASQLLTAGNPRYFTADLYQLLFLGAHKMTLSFGQHIQSAMVNAGIMFAFCLAGMFFSLLFWRLNRPWTVVAAISIPLLINGVPILVYKIGVDFRPFLSWLLSSPFCFVLFWLLLAGLLSVINWLLLRRANIKAAK</sequence>
<reference evidence="2" key="1">
    <citation type="submission" date="2019-08" db="EMBL/GenBank/DDBJ databases">
        <authorList>
            <person name="Kucharzyk K."/>
            <person name="Murdoch R.W."/>
            <person name="Higgins S."/>
            <person name="Loffler F."/>
        </authorList>
    </citation>
    <scope>NUCLEOTIDE SEQUENCE</scope>
</reference>
<name>A0A644WV69_9ZZZZ</name>
<keyword evidence="1" id="KW-1133">Transmembrane helix</keyword>
<feature type="transmembrane region" description="Helical" evidence="1">
    <location>
        <begin position="210"/>
        <end position="237"/>
    </location>
</feature>